<dbReference type="EMBL" id="BGPR01060763">
    <property type="protein sequence ID" value="GBO36562.1"/>
    <property type="molecule type" value="Genomic_DNA"/>
</dbReference>
<comment type="caution">
    <text evidence="1">The sequence shown here is derived from an EMBL/GenBank/DDBJ whole genome shotgun (WGS) entry which is preliminary data.</text>
</comment>
<evidence type="ECO:0000313" key="2">
    <source>
        <dbReference type="Proteomes" id="UP000499080"/>
    </source>
</evidence>
<sequence length="75" mass="8614">MNRDFVPLILDLVARQNDARFPGSRATSKEDQSCMEVGWMFNVSSMKRPPSGVVCKFGGYWIRWRPCLTTIQSDE</sequence>
<accession>A0A4Y2WJK0</accession>
<proteinExistence type="predicted"/>
<keyword evidence="2" id="KW-1185">Reference proteome</keyword>
<dbReference type="Proteomes" id="UP000499080">
    <property type="component" value="Unassembled WGS sequence"/>
</dbReference>
<organism evidence="1 2">
    <name type="scientific">Araneus ventricosus</name>
    <name type="common">Orbweaver spider</name>
    <name type="synonym">Epeira ventricosa</name>
    <dbReference type="NCBI Taxonomy" id="182803"/>
    <lineage>
        <taxon>Eukaryota</taxon>
        <taxon>Metazoa</taxon>
        <taxon>Ecdysozoa</taxon>
        <taxon>Arthropoda</taxon>
        <taxon>Chelicerata</taxon>
        <taxon>Arachnida</taxon>
        <taxon>Araneae</taxon>
        <taxon>Araneomorphae</taxon>
        <taxon>Entelegynae</taxon>
        <taxon>Araneoidea</taxon>
        <taxon>Araneidae</taxon>
        <taxon>Araneus</taxon>
    </lineage>
</organism>
<name>A0A4Y2WJK0_ARAVE</name>
<feature type="non-terminal residue" evidence="1">
    <location>
        <position position="75"/>
    </location>
</feature>
<dbReference type="AlphaFoldDB" id="A0A4Y2WJK0"/>
<gene>
    <name evidence="1" type="ORF">AVEN_84051_1</name>
</gene>
<reference evidence="1 2" key="1">
    <citation type="journal article" date="2019" name="Sci. Rep.">
        <title>Orb-weaving spider Araneus ventricosus genome elucidates the spidroin gene catalogue.</title>
        <authorList>
            <person name="Kono N."/>
            <person name="Nakamura H."/>
            <person name="Ohtoshi R."/>
            <person name="Moran D.A.P."/>
            <person name="Shinohara A."/>
            <person name="Yoshida Y."/>
            <person name="Fujiwara M."/>
            <person name="Mori M."/>
            <person name="Tomita M."/>
            <person name="Arakawa K."/>
        </authorList>
    </citation>
    <scope>NUCLEOTIDE SEQUENCE [LARGE SCALE GENOMIC DNA]</scope>
</reference>
<protein>
    <submittedName>
        <fullName evidence="1">Uncharacterized protein</fullName>
    </submittedName>
</protein>
<evidence type="ECO:0000313" key="1">
    <source>
        <dbReference type="EMBL" id="GBO36562.1"/>
    </source>
</evidence>